<dbReference type="AlphaFoldDB" id="A0A2S6AHP5"/>
<reference evidence="1 2" key="1">
    <citation type="submission" date="2018-02" db="EMBL/GenBank/DDBJ databases">
        <title>8 Nocardia nova and 1 Nocardia cyriacigeorgica strain used for evolution to TMP-SMX.</title>
        <authorList>
            <person name="Mehta H."/>
            <person name="Weng J."/>
            <person name="Shamoo Y."/>
        </authorList>
    </citation>
    <scope>NUCLEOTIDE SEQUENCE [LARGE SCALE GENOMIC DNA]</scope>
    <source>
        <strain evidence="1 2">MDA3139</strain>
    </source>
</reference>
<accession>A0A2S6AHP5</accession>
<dbReference type="EMBL" id="PSZC01000028">
    <property type="protein sequence ID" value="PPJ34742.1"/>
    <property type="molecule type" value="Genomic_DNA"/>
</dbReference>
<gene>
    <name evidence="1" type="ORF">C5E45_29290</name>
</gene>
<evidence type="ECO:0000313" key="1">
    <source>
        <dbReference type="EMBL" id="PPJ34742.1"/>
    </source>
</evidence>
<comment type="caution">
    <text evidence="1">The sequence shown here is derived from an EMBL/GenBank/DDBJ whole genome shotgun (WGS) entry which is preliminary data.</text>
</comment>
<protein>
    <submittedName>
        <fullName evidence="1">Uncharacterized protein</fullName>
    </submittedName>
</protein>
<dbReference type="Proteomes" id="UP000239874">
    <property type="component" value="Unassembled WGS sequence"/>
</dbReference>
<proteinExistence type="predicted"/>
<evidence type="ECO:0000313" key="2">
    <source>
        <dbReference type="Proteomes" id="UP000239874"/>
    </source>
</evidence>
<organism evidence="1 2">
    <name type="scientific">Nocardia nova</name>
    <dbReference type="NCBI Taxonomy" id="37330"/>
    <lineage>
        <taxon>Bacteria</taxon>
        <taxon>Bacillati</taxon>
        <taxon>Actinomycetota</taxon>
        <taxon>Actinomycetes</taxon>
        <taxon>Mycobacteriales</taxon>
        <taxon>Nocardiaceae</taxon>
        <taxon>Nocardia</taxon>
    </lineage>
</organism>
<name>A0A2S6AHP5_9NOCA</name>
<sequence length="71" mass="8217">MIEQRQIIRSNVPACRTCRQPYGDDSWSIGFFRIGHSHARVDGGKMGYQMRPLPIYLLTHSDLHDDVGFLR</sequence>